<evidence type="ECO:0008006" key="3">
    <source>
        <dbReference type="Google" id="ProtNLM"/>
    </source>
</evidence>
<name>A0AAE3H4G9_9BACT</name>
<dbReference type="EMBL" id="RJUF01000015">
    <property type="protein sequence ID" value="MCP9762765.1"/>
    <property type="molecule type" value="Genomic_DNA"/>
</dbReference>
<dbReference type="RefSeq" id="WP_255036538.1">
    <property type="nucleotide sequence ID" value="NZ_RJUF01000015.1"/>
</dbReference>
<protein>
    <recommendedName>
        <fullName evidence="3">Tetratricopeptide repeat protein</fullName>
    </recommendedName>
</protein>
<dbReference type="Gene3D" id="1.25.40.10">
    <property type="entry name" value="Tetratricopeptide repeat domain"/>
    <property type="match status" value="1"/>
</dbReference>
<gene>
    <name evidence="1" type="ORF">EGI31_07335</name>
</gene>
<dbReference type="SUPFAM" id="SSF48452">
    <property type="entry name" value="TPR-like"/>
    <property type="match status" value="1"/>
</dbReference>
<keyword evidence="2" id="KW-1185">Reference proteome</keyword>
<comment type="caution">
    <text evidence="1">The sequence shown here is derived from an EMBL/GenBank/DDBJ whole genome shotgun (WGS) entry which is preliminary data.</text>
</comment>
<organism evidence="1 2">
    <name type="scientific">Lacihabitans soyangensis</name>
    <dbReference type="NCBI Taxonomy" id="869394"/>
    <lineage>
        <taxon>Bacteria</taxon>
        <taxon>Pseudomonadati</taxon>
        <taxon>Bacteroidota</taxon>
        <taxon>Cytophagia</taxon>
        <taxon>Cytophagales</taxon>
        <taxon>Leadbetterellaceae</taxon>
        <taxon>Lacihabitans</taxon>
    </lineage>
</organism>
<dbReference type="AlphaFoldDB" id="A0AAE3H4G9"/>
<dbReference type="InterPro" id="IPR011990">
    <property type="entry name" value="TPR-like_helical_dom_sf"/>
</dbReference>
<sequence>MKRVLFLILITNAFGSFGQGLESTFRFANTLYEQKSYQNAVEAYKRVLFFDTLSVYGPEVYPKIADCLFSLKKYQESASYFDLAYFSTQDSVLKDAYILKKISCFLILQQYDYAEVELLGMDETTDPKQQADKDFNEAILRFAKQEYDLSEQMFKKIVADTSLVNELFEKNKKISKISPKKAKVLSMIMPGLGQLYVGDVKNGLNSFLLSTGLLALGLRSAFINNPLDAAIATLPWFQRYYQGGYKKAELIAVAKIQEKRYKIYNQLLDEVDKNATLSK</sequence>
<accession>A0AAE3H4G9</accession>
<evidence type="ECO:0000313" key="1">
    <source>
        <dbReference type="EMBL" id="MCP9762765.1"/>
    </source>
</evidence>
<reference evidence="1 2" key="1">
    <citation type="submission" date="2018-11" db="EMBL/GenBank/DDBJ databases">
        <title>Novel bacteria species description.</title>
        <authorList>
            <person name="Han J.-H."/>
        </authorList>
    </citation>
    <scope>NUCLEOTIDE SEQUENCE [LARGE SCALE GENOMIC DNA]</scope>
    <source>
        <strain evidence="1 2">KCTC23259</strain>
    </source>
</reference>
<dbReference type="Proteomes" id="UP001204144">
    <property type="component" value="Unassembled WGS sequence"/>
</dbReference>
<evidence type="ECO:0000313" key="2">
    <source>
        <dbReference type="Proteomes" id="UP001204144"/>
    </source>
</evidence>
<proteinExistence type="predicted"/>